<accession>H0EA67</accession>
<dbReference type="Proteomes" id="UP000005143">
    <property type="component" value="Unassembled WGS sequence"/>
</dbReference>
<name>H0EA67_9ACTN</name>
<dbReference type="AlphaFoldDB" id="H0EA67"/>
<gene>
    <name evidence="1" type="ORF">PAI11_37410</name>
</gene>
<evidence type="ECO:0000313" key="1">
    <source>
        <dbReference type="EMBL" id="EHN09407.1"/>
    </source>
</evidence>
<organism evidence="1 2">
    <name type="scientific">Patulibacter medicamentivorans</name>
    <dbReference type="NCBI Taxonomy" id="1097667"/>
    <lineage>
        <taxon>Bacteria</taxon>
        <taxon>Bacillati</taxon>
        <taxon>Actinomycetota</taxon>
        <taxon>Thermoleophilia</taxon>
        <taxon>Solirubrobacterales</taxon>
        <taxon>Patulibacteraceae</taxon>
        <taxon>Patulibacter</taxon>
    </lineage>
</organism>
<dbReference type="EMBL" id="AGUD01000292">
    <property type="protein sequence ID" value="EHN09407.1"/>
    <property type="molecule type" value="Genomic_DNA"/>
</dbReference>
<keyword evidence="2" id="KW-1185">Reference proteome</keyword>
<proteinExistence type="predicted"/>
<protein>
    <submittedName>
        <fullName evidence="1">Uncharacterized protein</fullName>
    </submittedName>
</protein>
<dbReference type="RefSeq" id="WP_007578177.1">
    <property type="nucleotide sequence ID" value="NZ_AGUD01000292.1"/>
</dbReference>
<evidence type="ECO:0000313" key="2">
    <source>
        <dbReference type="Proteomes" id="UP000005143"/>
    </source>
</evidence>
<reference evidence="1 2" key="1">
    <citation type="journal article" date="2013" name="Biodegradation">
        <title>Quantitative proteomic analysis of ibuprofen-degrading Patulibacter sp. strain I11.</title>
        <authorList>
            <person name="Almeida B."/>
            <person name="Kjeldal H."/>
            <person name="Lolas I."/>
            <person name="Knudsen A.D."/>
            <person name="Carvalho G."/>
            <person name="Nielsen K.L."/>
            <person name="Barreto Crespo M.T."/>
            <person name="Stensballe A."/>
            <person name="Nielsen J.L."/>
        </authorList>
    </citation>
    <scope>NUCLEOTIDE SEQUENCE [LARGE SCALE GENOMIC DNA]</scope>
    <source>
        <strain evidence="1 2">I11</strain>
    </source>
</reference>
<comment type="caution">
    <text evidence="1">The sequence shown here is derived from an EMBL/GenBank/DDBJ whole genome shotgun (WGS) entry which is preliminary data.</text>
</comment>
<sequence>MTATRNSWHVLEMATHVALVPDYEDGHVLAAWCWCQPTVETANPETGQAYAIPVIAHRDIGERTGGRPITDVDQPDDET</sequence>